<keyword evidence="3" id="KW-1185">Reference proteome</keyword>
<protein>
    <submittedName>
        <fullName evidence="2">Uncharacterized protein</fullName>
    </submittedName>
</protein>
<accession>A0A6M0QAB3</accession>
<dbReference type="RefSeq" id="WP_163180675.1">
    <property type="nucleotide sequence ID" value="NZ_JAAIWM010000006.1"/>
</dbReference>
<evidence type="ECO:0000313" key="2">
    <source>
        <dbReference type="EMBL" id="NEY73197.1"/>
    </source>
</evidence>
<feature type="transmembrane region" description="Helical" evidence="1">
    <location>
        <begin position="62"/>
        <end position="80"/>
    </location>
</feature>
<keyword evidence="1" id="KW-0812">Transmembrane</keyword>
<comment type="caution">
    <text evidence="2">The sequence shown here is derived from an EMBL/GenBank/DDBJ whole genome shotgun (WGS) entry which is preliminary data.</text>
</comment>
<keyword evidence="1" id="KW-1133">Transmembrane helix</keyword>
<evidence type="ECO:0000313" key="3">
    <source>
        <dbReference type="Proteomes" id="UP000481043"/>
    </source>
</evidence>
<name>A0A6M0QAB3_9BACI</name>
<keyword evidence="1" id="KW-0472">Membrane</keyword>
<organism evidence="2 3">
    <name type="scientific">Bacillus mesophilus</name>
    <dbReference type="NCBI Taxonomy" id="1808955"/>
    <lineage>
        <taxon>Bacteria</taxon>
        <taxon>Bacillati</taxon>
        <taxon>Bacillota</taxon>
        <taxon>Bacilli</taxon>
        <taxon>Bacillales</taxon>
        <taxon>Bacillaceae</taxon>
        <taxon>Bacillus</taxon>
    </lineage>
</organism>
<reference evidence="2 3" key="1">
    <citation type="submission" date="2020-02" db="EMBL/GenBank/DDBJ databases">
        <title>Bacillus aquiflavi sp. nov., isolated from yellow water of strong flavor Chinese baijiu in Yibin region of China.</title>
        <authorList>
            <person name="Xie J."/>
        </authorList>
    </citation>
    <scope>NUCLEOTIDE SEQUENCE [LARGE SCALE GENOMIC DNA]</scope>
    <source>
        <strain evidence="2 3">SA4</strain>
    </source>
</reference>
<feature type="transmembrane region" description="Helical" evidence="1">
    <location>
        <begin position="126"/>
        <end position="144"/>
    </location>
</feature>
<dbReference type="EMBL" id="JAAIWM010000006">
    <property type="protein sequence ID" value="NEY73197.1"/>
    <property type="molecule type" value="Genomic_DNA"/>
</dbReference>
<gene>
    <name evidence="2" type="ORF">G4D63_15795</name>
</gene>
<sequence length="150" mass="16538">MIIFLFLLQLVIIQLTYVSLLQRKRLFDDRFGKTYTFATTGVSGFILSMMLVFLFPEYSIMVIISIVIGGIIGAVFGGLYKMQTVLLGTWNGAVGALMGSMLGLVVLDPALCGLPGVAARDIVNNILLFSIFGTIVLYITMWLVRFSLRV</sequence>
<dbReference type="AlphaFoldDB" id="A0A6M0QAB3"/>
<proteinExistence type="predicted"/>
<dbReference type="Proteomes" id="UP000481043">
    <property type="component" value="Unassembled WGS sequence"/>
</dbReference>
<evidence type="ECO:0000256" key="1">
    <source>
        <dbReference type="SAM" id="Phobius"/>
    </source>
</evidence>
<feature type="transmembrane region" description="Helical" evidence="1">
    <location>
        <begin position="34"/>
        <end position="55"/>
    </location>
</feature>
<feature type="transmembrane region" description="Helical" evidence="1">
    <location>
        <begin position="92"/>
        <end position="114"/>
    </location>
</feature>